<gene>
    <name evidence="1" type="ORF">FB00_13550</name>
</gene>
<organism evidence="1 2">
    <name type="scientific">Cellulosimicrobium funkei</name>
    <dbReference type="NCBI Taxonomy" id="264251"/>
    <lineage>
        <taxon>Bacteria</taxon>
        <taxon>Bacillati</taxon>
        <taxon>Actinomycetota</taxon>
        <taxon>Actinomycetes</taxon>
        <taxon>Micrococcales</taxon>
        <taxon>Promicromonosporaceae</taxon>
        <taxon>Cellulosimicrobium</taxon>
    </lineage>
</organism>
<dbReference type="AlphaFoldDB" id="A0A0H2L1W2"/>
<reference evidence="1 2" key="1">
    <citation type="submission" date="2014-05" db="EMBL/GenBank/DDBJ databases">
        <title>Cellulosimicrobium funkei U11 genome.</title>
        <authorList>
            <person name="Hu C."/>
            <person name="Gong Y."/>
            <person name="Wan W."/>
            <person name="Jiang M."/>
        </authorList>
    </citation>
    <scope>NUCLEOTIDE SEQUENCE [LARGE SCALE GENOMIC DNA]</scope>
    <source>
        <strain evidence="1 2">U11</strain>
    </source>
</reference>
<comment type="caution">
    <text evidence="1">The sequence shown here is derived from an EMBL/GenBank/DDBJ whole genome shotgun (WGS) entry which is preliminary data.</text>
</comment>
<sequence length="83" mass="9383">MLQYVVDLARTHTAAAPHKATIVARWLHWIERSVPPRDDLPGGRLADPVELGTEQDNVIVELWRQAAVAAFLGRERELATMRE</sequence>
<dbReference type="RefSeq" id="WP_047233399.1">
    <property type="nucleotide sequence ID" value="NZ_JNBQ01000018.1"/>
</dbReference>
<dbReference type="Proteomes" id="UP000035265">
    <property type="component" value="Unassembled WGS sequence"/>
</dbReference>
<accession>A0A0H2L1W2</accession>
<protein>
    <submittedName>
        <fullName evidence="1">Uncharacterized protein</fullName>
    </submittedName>
</protein>
<evidence type="ECO:0000313" key="2">
    <source>
        <dbReference type="Proteomes" id="UP000035265"/>
    </source>
</evidence>
<dbReference type="EMBL" id="JNBQ01000018">
    <property type="protein sequence ID" value="KLN34197.1"/>
    <property type="molecule type" value="Genomic_DNA"/>
</dbReference>
<name>A0A0H2L1W2_9MICO</name>
<evidence type="ECO:0000313" key="1">
    <source>
        <dbReference type="EMBL" id="KLN34197.1"/>
    </source>
</evidence>
<keyword evidence="2" id="KW-1185">Reference proteome</keyword>
<proteinExistence type="predicted"/>